<comment type="caution">
    <text evidence="3">The sequence shown here is derived from an EMBL/GenBank/DDBJ whole genome shotgun (WGS) entry which is preliminary data.</text>
</comment>
<dbReference type="Pfam" id="PF00892">
    <property type="entry name" value="EamA"/>
    <property type="match status" value="2"/>
</dbReference>
<feature type="transmembrane region" description="Helical" evidence="1">
    <location>
        <begin position="273"/>
        <end position="291"/>
    </location>
</feature>
<gene>
    <name evidence="3" type="ORF">GGR88_000347</name>
</gene>
<feature type="domain" description="EamA" evidence="2">
    <location>
        <begin position="17"/>
        <end position="150"/>
    </location>
</feature>
<dbReference type="Proteomes" id="UP000734218">
    <property type="component" value="Unassembled WGS sequence"/>
</dbReference>
<name>A0ABX0XI83_9SPHN</name>
<feature type="transmembrane region" description="Helical" evidence="1">
    <location>
        <begin position="15"/>
        <end position="34"/>
    </location>
</feature>
<feature type="transmembrane region" description="Helical" evidence="1">
    <location>
        <begin position="86"/>
        <end position="103"/>
    </location>
</feature>
<dbReference type="InterPro" id="IPR037185">
    <property type="entry name" value="EmrE-like"/>
</dbReference>
<feature type="domain" description="EamA" evidence="2">
    <location>
        <begin position="161"/>
        <end position="289"/>
    </location>
</feature>
<dbReference type="PANTHER" id="PTHR22911">
    <property type="entry name" value="ACYL-MALONYL CONDENSING ENZYME-RELATED"/>
    <property type="match status" value="1"/>
</dbReference>
<feature type="transmembrane region" description="Helical" evidence="1">
    <location>
        <begin position="191"/>
        <end position="210"/>
    </location>
</feature>
<keyword evidence="1" id="KW-0472">Membrane</keyword>
<feature type="transmembrane region" description="Helical" evidence="1">
    <location>
        <begin position="159"/>
        <end position="179"/>
    </location>
</feature>
<evidence type="ECO:0000313" key="4">
    <source>
        <dbReference type="Proteomes" id="UP000734218"/>
    </source>
</evidence>
<dbReference type="EMBL" id="JAATJE010000001">
    <property type="protein sequence ID" value="NJC32873.1"/>
    <property type="molecule type" value="Genomic_DNA"/>
</dbReference>
<evidence type="ECO:0000313" key="3">
    <source>
        <dbReference type="EMBL" id="NJC32873.1"/>
    </source>
</evidence>
<feature type="transmembrane region" description="Helical" evidence="1">
    <location>
        <begin position="54"/>
        <end position="74"/>
    </location>
</feature>
<proteinExistence type="predicted"/>
<feature type="transmembrane region" description="Helical" evidence="1">
    <location>
        <begin position="216"/>
        <end position="236"/>
    </location>
</feature>
<feature type="transmembrane region" description="Helical" evidence="1">
    <location>
        <begin position="135"/>
        <end position="153"/>
    </location>
</feature>
<dbReference type="InterPro" id="IPR000620">
    <property type="entry name" value="EamA_dom"/>
</dbReference>
<feature type="transmembrane region" description="Helical" evidence="1">
    <location>
        <begin position="248"/>
        <end position="267"/>
    </location>
</feature>
<organism evidence="3 4">
    <name type="scientific">Sphingomonas jejuensis</name>
    <dbReference type="NCBI Taxonomy" id="904715"/>
    <lineage>
        <taxon>Bacteria</taxon>
        <taxon>Pseudomonadati</taxon>
        <taxon>Pseudomonadota</taxon>
        <taxon>Alphaproteobacteria</taxon>
        <taxon>Sphingomonadales</taxon>
        <taxon>Sphingomonadaceae</taxon>
        <taxon>Sphingomonas</taxon>
    </lineage>
</organism>
<keyword evidence="1" id="KW-1133">Transmembrane helix</keyword>
<evidence type="ECO:0000259" key="2">
    <source>
        <dbReference type="Pfam" id="PF00892"/>
    </source>
</evidence>
<sequence length="308" mass="32116">MPAPVQIAARPDRRLAGIAVRLLSAICLSAMFALGKLAADRGVSVVEILFYRQAFAIPMVGAWIALSGGGMAALRTHRPGAHVWRTAIGLSGMALNFTTFLLLPLAEATVIGFSVPIFATILSTLLLAEPTGRHRWSAVLVGFAGVVLAIRPGSGALPAAGIAVGVAGAIVTAGVSITLRQIGRTEGAPTTVAWFTGLSMIPLGLLMLRFGQMHDARTWAVLAALGATGGIAQLALTASLRMAPVSVVLPMDYSSLIWAVLIGWLVFGTLPAGTTWLGAPLVILSGLYIIYREHRLLRERSSLAGPAD</sequence>
<accession>A0ABX0XI83</accession>
<feature type="transmembrane region" description="Helical" evidence="1">
    <location>
        <begin position="109"/>
        <end position="128"/>
    </location>
</feature>
<protein>
    <submittedName>
        <fullName evidence="3">Drug/metabolite transporter (DMT)-like permease</fullName>
    </submittedName>
</protein>
<keyword evidence="4" id="KW-1185">Reference proteome</keyword>
<evidence type="ECO:0000256" key="1">
    <source>
        <dbReference type="SAM" id="Phobius"/>
    </source>
</evidence>
<keyword evidence="1" id="KW-0812">Transmembrane</keyword>
<dbReference type="SUPFAM" id="SSF103481">
    <property type="entry name" value="Multidrug resistance efflux transporter EmrE"/>
    <property type="match status" value="2"/>
</dbReference>
<dbReference type="RefSeq" id="WP_167952376.1">
    <property type="nucleotide sequence ID" value="NZ_JAATJE010000001.1"/>
</dbReference>
<dbReference type="PANTHER" id="PTHR22911:SF103">
    <property type="entry name" value="BLR2811 PROTEIN"/>
    <property type="match status" value="1"/>
</dbReference>
<reference evidence="3 4" key="1">
    <citation type="submission" date="2020-03" db="EMBL/GenBank/DDBJ databases">
        <title>Genomic Encyclopedia of Type Strains, Phase IV (KMG-IV): sequencing the most valuable type-strain genomes for metagenomic binning, comparative biology and taxonomic classification.</title>
        <authorList>
            <person name="Goeker M."/>
        </authorList>
    </citation>
    <scope>NUCLEOTIDE SEQUENCE [LARGE SCALE GENOMIC DNA]</scope>
    <source>
        <strain evidence="3 4">DSM 27651</strain>
    </source>
</reference>